<dbReference type="GO" id="GO:0004523">
    <property type="term" value="F:RNA-DNA hybrid ribonuclease activity"/>
    <property type="evidence" value="ECO:0007669"/>
    <property type="project" value="InterPro"/>
</dbReference>
<dbReference type="PANTHER" id="PTHR47074">
    <property type="entry name" value="BNAC02G40300D PROTEIN"/>
    <property type="match status" value="1"/>
</dbReference>
<dbReference type="PANTHER" id="PTHR47074:SF61">
    <property type="entry name" value="RNASE H TYPE-1 DOMAIN-CONTAINING PROTEIN"/>
    <property type="match status" value="1"/>
</dbReference>
<reference evidence="3" key="1">
    <citation type="journal article" date="2019" name="Plant Biotechnol. J.">
        <title>Genome sequencing of the Australian wild diploid species Gossypium australe highlights disease resistance and delayed gland morphogenesis.</title>
        <authorList>
            <person name="Cai Y."/>
            <person name="Cai X."/>
            <person name="Wang Q."/>
            <person name="Wang P."/>
            <person name="Zhang Y."/>
            <person name="Cai C."/>
            <person name="Xu Y."/>
            <person name="Wang K."/>
            <person name="Zhou Z."/>
            <person name="Wang C."/>
            <person name="Geng S."/>
            <person name="Li B."/>
            <person name="Dong Q."/>
            <person name="Hou Y."/>
            <person name="Wang H."/>
            <person name="Ai P."/>
            <person name="Liu Z."/>
            <person name="Yi F."/>
            <person name="Sun M."/>
            <person name="An G."/>
            <person name="Cheng J."/>
            <person name="Zhang Y."/>
            <person name="Shi Q."/>
            <person name="Xie Y."/>
            <person name="Shi X."/>
            <person name="Chang Y."/>
            <person name="Huang F."/>
            <person name="Chen Y."/>
            <person name="Hong S."/>
            <person name="Mi L."/>
            <person name="Sun Q."/>
            <person name="Zhang L."/>
            <person name="Zhou B."/>
            <person name="Peng R."/>
            <person name="Zhang X."/>
            <person name="Liu F."/>
        </authorList>
    </citation>
    <scope>NUCLEOTIDE SEQUENCE [LARGE SCALE GENOMIC DNA]</scope>
    <source>
        <strain evidence="3">cv. PA1801</strain>
    </source>
</reference>
<keyword evidence="3" id="KW-1185">Reference proteome</keyword>
<name>A0A5B6VJC6_9ROSI</name>
<dbReference type="GO" id="GO:0003676">
    <property type="term" value="F:nucleic acid binding"/>
    <property type="evidence" value="ECO:0007669"/>
    <property type="project" value="InterPro"/>
</dbReference>
<dbReference type="CDD" id="cd06222">
    <property type="entry name" value="RNase_H_like"/>
    <property type="match status" value="1"/>
</dbReference>
<dbReference type="Pfam" id="PF13456">
    <property type="entry name" value="RVT_3"/>
    <property type="match status" value="1"/>
</dbReference>
<dbReference type="AlphaFoldDB" id="A0A5B6VJC6"/>
<feature type="domain" description="RNase H type-1" evidence="1">
    <location>
        <begin position="14"/>
        <end position="135"/>
    </location>
</feature>
<evidence type="ECO:0000259" key="1">
    <source>
        <dbReference type="Pfam" id="PF13456"/>
    </source>
</evidence>
<protein>
    <submittedName>
        <fullName evidence="2">Reverse transcriptase</fullName>
    </submittedName>
</protein>
<keyword evidence="2" id="KW-0695">RNA-directed DNA polymerase</keyword>
<comment type="caution">
    <text evidence="2">The sequence shown here is derived from an EMBL/GenBank/DDBJ whole genome shotgun (WGS) entry which is preliminary data.</text>
</comment>
<proteinExistence type="predicted"/>
<dbReference type="Gene3D" id="3.30.420.10">
    <property type="entry name" value="Ribonuclease H-like superfamily/Ribonuclease H"/>
    <property type="match status" value="1"/>
</dbReference>
<dbReference type="InterPro" id="IPR012337">
    <property type="entry name" value="RNaseH-like_sf"/>
</dbReference>
<organism evidence="2 3">
    <name type="scientific">Gossypium australe</name>
    <dbReference type="NCBI Taxonomy" id="47621"/>
    <lineage>
        <taxon>Eukaryota</taxon>
        <taxon>Viridiplantae</taxon>
        <taxon>Streptophyta</taxon>
        <taxon>Embryophyta</taxon>
        <taxon>Tracheophyta</taxon>
        <taxon>Spermatophyta</taxon>
        <taxon>Magnoliopsida</taxon>
        <taxon>eudicotyledons</taxon>
        <taxon>Gunneridae</taxon>
        <taxon>Pentapetalae</taxon>
        <taxon>rosids</taxon>
        <taxon>malvids</taxon>
        <taxon>Malvales</taxon>
        <taxon>Malvaceae</taxon>
        <taxon>Malvoideae</taxon>
        <taxon>Gossypium</taxon>
    </lineage>
</organism>
<dbReference type="GO" id="GO:0003964">
    <property type="term" value="F:RNA-directed DNA polymerase activity"/>
    <property type="evidence" value="ECO:0007669"/>
    <property type="project" value="UniProtKB-KW"/>
</dbReference>
<evidence type="ECO:0000313" key="3">
    <source>
        <dbReference type="Proteomes" id="UP000325315"/>
    </source>
</evidence>
<dbReference type="InterPro" id="IPR052929">
    <property type="entry name" value="RNase_H-like_EbsB-rel"/>
</dbReference>
<dbReference type="OrthoDB" id="690769at2759"/>
<evidence type="ECO:0000313" key="2">
    <source>
        <dbReference type="EMBL" id="KAA3469148.1"/>
    </source>
</evidence>
<dbReference type="InterPro" id="IPR036397">
    <property type="entry name" value="RNaseH_sf"/>
</dbReference>
<dbReference type="EMBL" id="SMMG02000006">
    <property type="protein sequence ID" value="KAA3469148.1"/>
    <property type="molecule type" value="Genomic_DNA"/>
</dbReference>
<keyword evidence="2" id="KW-0808">Transferase</keyword>
<dbReference type="SUPFAM" id="SSF53098">
    <property type="entry name" value="Ribonuclease H-like"/>
    <property type="match status" value="1"/>
</dbReference>
<dbReference type="Proteomes" id="UP000325315">
    <property type="component" value="Unassembled WGS sequence"/>
</dbReference>
<gene>
    <name evidence="2" type="ORF">EPI10_014966</name>
</gene>
<keyword evidence="2" id="KW-0548">Nucleotidyltransferase</keyword>
<dbReference type="InterPro" id="IPR002156">
    <property type="entry name" value="RNaseH_domain"/>
</dbReference>
<dbReference type="InterPro" id="IPR044730">
    <property type="entry name" value="RNase_H-like_dom_plant"/>
</dbReference>
<accession>A0A5B6VJC6</accession>
<sequence>MKWRHPPGQTVKINFDGVFDERRSQSASGVVVGDMNGHVLLTKTGLHNGVASAFAAEAIACRRATQIALEINREDIIIKGDSLSIIKKCNSTDFDKSMVGTYIHDIHRMKVKSRKIRFEFTPRIANNLAHMLATESLRRREEIYLIDEVPSYSEKHTKDESVREPD</sequence>